<gene>
    <name evidence="2" type="ORF">AVDCRST_MAG65-2125</name>
</gene>
<organism evidence="2">
    <name type="scientific">uncultured Solirubrobacteraceae bacterium</name>
    <dbReference type="NCBI Taxonomy" id="1162706"/>
    <lineage>
        <taxon>Bacteria</taxon>
        <taxon>Bacillati</taxon>
        <taxon>Actinomycetota</taxon>
        <taxon>Thermoleophilia</taxon>
        <taxon>Solirubrobacterales</taxon>
        <taxon>Solirubrobacteraceae</taxon>
        <taxon>environmental samples</taxon>
    </lineage>
</organism>
<reference evidence="2" key="1">
    <citation type="submission" date="2020-02" db="EMBL/GenBank/DDBJ databases">
        <authorList>
            <person name="Meier V. D."/>
        </authorList>
    </citation>
    <scope>NUCLEOTIDE SEQUENCE</scope>
    <source>
        <strain evidence="2">AVDCRST_MAG65</strain>
    </source>
</reference>
<feature type="region of interest" description="Disordered" evidence="1">
    <location>
        <begin position="39"/>
        <end position="100"/>
    </location>
</feature>
<evidence type="ECO:0000313" key="2">
    <source>
        <dbReference type="EMBL" id="CAA9492782.1"/>
    </source>
</evidence>
<dbReference type="AlphaFoldDB" id="A0A6J4SIP9"/>
<sequence>EPRQRLLGSNPRARSPVPPRTRILPPEAVGLRRWRAERVRTRASGAPPRGVSRMRRHVRVTRASGDRPRAPGPVLTFAVDGPRLRGAADPHRPWGSGARL</sequence>
<feature type="non-terminal residue" evidence="2">
    <location>
        <position position="100"/>
    </location>
</feature>
<evidence type="ECO:0000256" key="1">
    <source>
        <dbReference type="SAM" id="MobiDB-lite"/>
    </source>
</evidence>
<feature type="non-terminal residue" evidence="2">
    <location>
        <position position="1"/>
    </location>
</feature>
<name>A0A6J4SIP9_9ACTN</name>
<accession>A0A6J4SIP9</accession>
<feature type="region of interest" description="Disordered" evidence="1">
    <location>
        <begin position="1"/>
        <end position="23"/>
    </location>
</feature>
<proteinExistence type="predicted"/>
<protein>
    <submittedName>
        <fullName evidence="2">Uncharacterized protein</fullName>
    </submittedName>
</protein>
<feature type="compositionally biased region" description="Basic and acidic residues" evidence="1">
    <location>
        <begin position="82"/>
        <end position="92"/>
    </location>
</feature>
<dbReference type="EMBL" id="CADCVL010000368">
    <property type="protein sequence ID" value="CAA9492782.1"/>
    <property type="molecule type" value="Genomic_DNA"/>
</dbReference>